<reference evidence="2" key="1">
    <citation type="submission" date="2016-10" db="EMBL/GenBank/DDBJ databases">
        <authorList>
            <person name="Varghese N."/>
            <person name="Submissions S."/>
        </authorList>
    </citation>
    <scope>NUCLEOTIDE SEQUENCE [LARGE SCALE GENOMIC DNA]</scope>
    <source>
        <strain evidence="2">OR362-8,ATCC BAA-1266,JCM 13504</strain>
    </source>
</reference>
<dbReference type="STRING" id="1227077.SAMN04515668_4352"/>
<dbReference type="RefSeq" id="WP_092678236.1">
    <property type="nucleotide sequence ID" value="NZ_FOXS01000008.1"/>
</dbReference>
<dbReference type="PANTHER" id="PTHR35580:SF1">
    <property type="entry name" value="PHYTASE-LIKE DOMAIN-CONTAINING PROTEIN"/>
    <property type="match status" value="1"/>
</dbReference>
<dbReference type="SUPFAM" id="SSF63829">
    <property type="entry name" value="Calcium-dependent phosphotriesterase"/>
    <property type="match status" value="1"/>
</dbReference>
<proteinExistence type="predicted"/>
<dbReference type="InterPro" id="IPR052918">
    <property type="entry name" value="Motility_Chemotaxis_Reg"/>
</dbReference>
<dbReference type="AlphaFoldDB" id="A0A1I6BCM5"/>
<gene>
    <name evidence="1" type="ORF">SAMN04515668_4352</name>
</gene>
<evidence type="ECO:0000313" key="1">
    <source>
        <dbReference type="EMBL" id="SFQ78693.1"/>
    </source>
</evidence>
<dbReference type="PANTHER" id="PTHR35580">
    <property type="entry name" value="CELL SURFACE GLYCOPROTEIN (S-LAYER PROTEIN)-LIKE PROTEIN"/>
    <property type="match status" value="1"/>
</dbReference>
<sequence>MTFFSAVPLTGLLALFFLVFRLPTAAQTPTWQSAQAVAAATGAGSSVTATAVDAVGNVYLAGVFATTVTLGTTTLTSFGSEDIFVAKFNPTSNQFVWAQSAGGTSLDQPNTLSVSGNSVYVAGIFYRATARFGAVTLPLAGTSNGFVAKLTDAGNTGSFTWVQQTSANFTSLVTALAVSGSSVYVTGSASGTSASFGAITLTSAGGRDLFVAKLTDAGSTGSFVWAQQAGGAGSERASAVALSGAIVYVAGAFTSATASFGPLALTNPRPNAQLGFLASLADPTLTATAGPRAESLAQLFPNPARSTATLRLPASTMPTPLTLLDAKGRSVRRYPAPAAAETSLDLRGLPAGLYLLRGTGLLQRLLVE</sequence>
<evidence type="ECO:0000313" key="2">
    <source>
        <dbReference type="Proteomes" id="UP000199029"/>
    </source>
</evidence>
<name>A0A1I6BCM5_HYMAR</name>
<dbReference type="OrthoDB" id="870410at2"/>
<accession>A0A1I6BCM5</accession>
<keyword evidence="2" id="KW-1185">Reference proteome</keyword>
<organism evidence="1 2">
    <name type="scientific">Hymenobacter arizonensis</name>
    <name type="common">Siccationidurans arizonensis</name>
    <dbReference type="NCBI Taxonomy" id="1227077"/>
    <lineage>
        <taxon>Bacteria</taxon>
        <taxon>Pseudomonadati</taxon>
        <taxon>Bacteroidota</taxon>
        <taxon>Cytophagia</taxon>
        <taxon>Cytophagales</taxon>
        <taxon>Hymenobacteraceae</taxon>
        <taxon>Hymenobacter</taxon>
    </lineage>
</organism>
<protein>
    <submittedName>
        <fullName evidence="1">Por secretion system C-terminal sorting domain-containing protein</fullName>
    </submittedName>
</protein>
<dbReference type="EMBL" id="FOXS01000008">
    <property type="protein sequence ID" value="SFQ78693.1"/>
    <property type="molecule type" value="Genomic_DNA"/>
</dbReference>
<dbReference type="Proteomes" id="UP000199029">
    <property type="component" value="Unassembled WGS sequence"/>
</dbReference>